<gene>
    <name evidence="1" type="primary">yuzD</name>
    <name evidence="1" type="ORF">BpJC7_18650</name>
</gene>
<organism evidence="1 2">
    <name type="scientific">Weizmannia acidilactici</name>
    <dbReference type="NCBI Taxonomy" id="2607726"/>
    <lineage>
        <taxon>Bacteria</taxon>
        <taxon>Bacillati</taxon>
        <taxon>Bacillota</taxon>
        <taxon>Bacilli</taxon>
        <taxon>Bacillales</taxon>
        <taxon>Bacillaceae</taxon>
        <taxon>Heyndrickxia</taxon>
    </lineage>
</organism>
<dbReference type="Pfam" id="PF07315">
    <property type="entry name" value="DUF1462"/>
    <property type="match status" value="1"/>
</dbReference>
<dbReference type="InterPro" id="IPR038218">
    <property type="entry name" value="YuzD-like_sp"/>
</dbReference>
<accession>A0A5J4J6K8</accession>
<evidence type="ECO:0000313" key="1">
    <source>
        <dbReference type="EMBL" id="GER70562.1"/>
    </source>
</evidence>
<dbReference type="Gene3D" id="3.40.30.30">
    <property type="entry name" value="Hypothetical protein sa0798"/>
    <property type="match status" value="1"/>
</dbReference>
<dbReference type="RefSeq" id="WP_151680215.1">
    <property type="nucleotide sequence ID" value="NZ_BKZP01000035.1"/>
</dbReference>
<sequence length="116" mass="12840">MAKKVTIQVYGAEQVCASCVGAPSSKDTFEWLGAALSRKYPGQPFDMRYIDIFSPGDDPDEKAFAQKVLDEDLFYPVVVIEGEVAAEGNPTLKKIYAKMEQYGYTPSNAQSLFRTV</sequence>
<evidence type="ECO:0000313" key="2">
    <source>
        <dbReference type="Proteomes" id="UP000391919"/>
    </source>
</evidence>
<dbReference type="PIRSF" id="PIRSF010603">
    <property type="entry name" value="UCP010603"/>
    <property type="match status" value="1"/>
</dbReference>
<name>A0A5J4J6K8_9BACI</name>
<dbReference type="Proteomes" id="UP000391919">
    <property type="component" value="Unassembled WGS sequence"/>
</dbReference>
<dbReference type="InterPro" id="IPR009190">
    <property type="entry name" value="DUF1462"/>
</dbReference>
<comment type="caution">
    <text evidence="1">The sequence shown here is derived from an EMBL/GenBank/DDBJ whole genome shotgun (WGS) entry which is preliminary data.</text>
</comment>
<protein>
    <submittedName>
        <fullName evidence="1">Disulfide oxidoreductase YuzD</fullName>
    </submittedName>
</protein>
<dbReference type="SUPFAM" id="SSF52833">
    <property type="entry name" value="Thioredoxin-like"/>
    <property type="match status" value="1"/>
</dbReference>
<keyword evidence="2" id="KW-1185">Reference proteome</keyword>
<reference evidence="1 2" key="1">
    <citation type="submission" date="2019-09" db="EMBL/GenBank/DDBJ databases">
        <title>Draft genome sequence of Bacillus sp. JC-7.</title>
        <authorList>
            <person name="Tanaka N."/>
            <person name="Shiwa Y."/>
            <person name="Fujita N."/>
            <person name="Tanasupawat S."/>
        </authorList>
    </citation>
    <scope>NUCLEOTIDE SEQUENCE [LARGE SCALE GENOMIC DNA]</scope>
    <source>
        <strain evidence="1 2">JC-7</strain>
    </source>
</reference>
<dbReference type="AlphaFoldDB" id="A0A5J4J6K8"/>
<dbReference type="EMBL" id="BKZQ01000022">
    <property type="protein sequence ID" value="GER70562.1"/>
    <property type="molecule type" value="Genomic_DNA"/>
</dbReference>
<dbReference type="InterPro" id="IPR036249">
    <property type="entry name" value="Thioredoxin-like_sf"/>
</dbReference>
<proteinExistence type="predicted"/>